<dbReference type="InterPro" id="IPR006439">
    <property type="entry name" value="HAD-SF_hydro_IA"/>
</dbReference>
<comment type="caution">
    <text evidence="1">The sequence shown here is derived from an EMBL/GenBank/DDBJ whole genome shotgun (WGS) entry which is preliminary data.</text>
</comment>
<dbReference type="PANTHER" id="PTHR43885:SF1">
    <property type="entry name" value="SUPERFAMILY HYDROLASE, PUTATIVE (AFU_ORTHOLOGUE AFUA_4G13290)-RELATED"/>
    <property type="match status" value="1"/>
</dbReference>
<dbReference type="NCBIfam" id="TIGR01509">
    <property type="entry name" value="HAD-SF-IA-v3"/>
    <property type="match status" value="1"/>
</dbReference>
<keyword evidence="1" id="KW-0378">Hydrolase</keyword>
<dbReference type="Proteomes" id="UP001249020">
    <property type="component" value="Unassembled WGS sequence"/>
</dbReference>
<dbReference type="Gene3D" id="3.40.50.1000">
    <property type="entry name" value="HAD superfamily/HAD-like"/>
    <property type="match status" value="1"/>
</dbReference>
<accession>A0AAW8R0J5</accession>
<evidence type="ECO:0000313" key="1">
    <source>
        <dbReference type="EMBL" id="MDT0582259.1"/>
    </source>
</evidence>
<dbReference type="InterPro" id="IPR041492">
    <property type="entry name" value="HAD_2"/>
</dbReference>
<dbReference type="Gene3D" id="1.10.260.80">
    <property type="match status" value="1"/>
</dbReference>
<organism evidence="1 2">
    <name type="scientific">Brumicola blandensis</name>
    <dbReference type="NCBI Taxonomy" id="3075611"/>
    <lineage>
        <taxon>Bacteria</taxon>
        <taxon>Pseudomonadati</taxon>
        <taxon>Pseudomonadota</taxon>
        <taxon>Gammaproteobacteria</taxon>
        <taxon>Alteromonadales</taxon>
        <taxon>Alteromonadaceae</taxon>
        <taxon>Brumicola</taxon>
    </lineage>
</organism>
<gene>
    <name evidence="1" type="ORF">RM544_06895</name>
</gene>
<dbReference type="AlphaFoldDB" id="A0AAW8R0J5"/>
<dbReference type="InterPro" id="IPR023214">
    <property type="entry name" value="HAD_sf"/>
</dbReference>
<dbReference type="CDD" id="cd01427">
    <property type="entry name" value="HAD_like"/>
    <property type="match status" value="1"/>
</dbReference>
<name>A0AAW8R0J5_9ALTE</name>
<dbReference type="SFLD" id="SFLDS00003">
    <property type="entry name" value="Haloacid_Dehalogenase"/>
    <property type="match status" value="1"/>
</dbReference>
<dbReference type="Pfam" id="PF13419">
    <property type="entry name" value="HAD_2"/>
    <property type="match status" value="1"/>
</dbReference>
<dbReference type="GO" id="GO:0016787">
    <property type="term" value="F:hydrolase activity"/>
    <property type="evidence" value="ECO:0007669"/>
    <property type="project" value="UniProtKB-KW"/>
</dbReference>
<proteinExistence type="predicted"/>
<dbReference type="NCBIfam" id="TIGR01549">
    <property type="entry name" value="HAD-SF-IA-v1"/>
    <property type="match status" value="1"/>
</dbReference>
<dbReference type="EMBL" id="JAVRIE010000002">
    <property type="protein sequence ID" value="MDT0582259.1"/>
    <property type="molecule type" value="Genomic_DNA"/>
</dbReference>
<sequence length="217" mass="24425">MNQNKTTHVILVDTLIAKTQGHLIFSFDNVSGIIFDLDDTLVQTQLNFAAIKKDIACPHDADILTFVETIGCMETKAKAHQIILEHELDDALSSTWMPGAENFVQQARAKQLPLAIVTRNCKAATNTKIDKNKIDIELVVTREDAPPKPDPSALLQIAEQWQLPCEELAYIGDYKYDIFAAHNANMQAWLYTNCAESNKFEDCLRFISKNNLLFQQA</sequence>
<keyword evidence="2" id="KW-1185">Reference proteome</keyword>
<protein>
    <submittedName>
        <fullName evidence="1">HAD-IA family hydrolase</fullName>
    </submittedName>
</protein>
<dbReference type="PANTHER" id="PTHR43885">
    <property type="entry name" value="HALOACID DEHALOGENASE-LIKE HYDROLASE"/>
    <property type="match status" value="1"/>
</dbReference>
<dbReference type="SUPFAM" id="SSF56784">
    <property type="entry name" value="HAD-like"/>
    <property type="match status" value="1"/>
</dbReference>
<dbReference type="InterPro" id="IPR036412">
    <property type="entry name" value="HAD-like_sf"/>
</dbReference>
<evidence type="ECO:0000313" key="2">
    <source>
        <dbReference type="Proteomes" id="UP001249020"/>
    </source>
</evidence>
<dbReference type="RefSeq" id="WP_311361033.1">
    <property type="nucleotide sequence ID" value="NZ_JAVRIE010000002.1"/>
</dbReference>
<reference evidence="1 2" key="1">
    <citation type="submission" date="2023-09" db="EMBL/GenBank/DDBJ databases">
        <authorList>
            <person name="Rey-Velasco X."/>
        </authorList>
    </citation>
    <scope>NUCLEOTIDE SEQUENCE [LARGE SCALE GENOMIC DNA]</scope>
    <source>
        <strain evidence="1 2">W409</strain>
    </source>
</reference>
<dbReference type="SFLD" id="SFLDG01129">
    <property type="entry name" value="C1.5:_HAD__Beta-PGM__Phosphata"/>
    <property type="match status" value="1"/>
</dbReference>